<feature type="transmembrane region" description="Helical" evidence="14">
    <location>
        <begin position="493"/>
        <end position="518"/>
    </location>
</feature>
<sequence length="878" mass="94815">MDKSHGLFEGFGEYRFQFSQFLMENKARQCQISRRENRNMKYQSSRRSPFGKLFQWECLSALLGILPFMLISPVSCRGWDGVVITQADYQGLQAFRHELDDPRGLLRSWNGTGLDACSGAWVGIKCVRGKVIAIQLPWRALGGHISEKVGQLTALRKLSLHDNSIGGQIPSALGFLRELRGVYLFNNRFSGTIPPSIGNCLVLQTLDLSNNSLTGSIPSSISNSTRLYRLNLSYNNLSGVIPLGVTRLPTLTFLHLQHNHLSGSIPDGWGGKEVNRVYQLQILNLDYNFFSGSIPISLGKLPMLQQVTLSNNKLNGSIPEEIGTLPNLQALDLSHNSIGGSFPPSLCNLSSLIQLNLESNHLENGIPETIDRLKNLSVLSLKRNQFDGQIPATLGNISSLSQLDLSENNLTGPIPASLDLLANLTAFNVSYNTLSGPVPVLLSEKFNSSSFRGNIQLCGYSILVPCPSPPHPHVPSPTISPVSHRRKLSTKDIILIAAGIVLLLLFLLSCALLCCLVGRRAAAASDKKSTAAGAAAGRGEKPGPATGAEAEAGGDAGGKLVHFDGPLAFTADDLLCATAEIMGKSTYGTVYKATLEDGSHVAVKRLREKMVKHQRDFEAEVSVLGRIRHPNLLALRAYYLGPKGEKLLVFDYMPRGSLAAFLHARGPDTRIDWPTRMNVAMAVARGLCHLHVDVKMIHGNITSTNILLDENTNAKIADFGLSRLMTGAASSSVIATAGALGYRAPELSKLKKANTKTDVYSLGVIMLELLTGKSPGETTNGMDLPHWVASIVKEEWTNEVFDLELMRDAEAGTTTGDELLNTLKLALHCVDPSPAARPEVQQVLQQLEQIKPELAASAGSSMEEGGGATAVEASQTGD</sequence>
<dbReference type="FunFam" id="3.80.10.10:FF:000095">
    <property type="entry name" value="LRR receptor-like serine/threonine-protein kinase GSO1"/>
    <property type="match status" value="1"/>
</dbReference>
<dbReference type="Pfam" id="PF00560">
    <property type="entry name" value="LRR_1"/>
    <property type="match status" value="2"/>
</dbReference>
<dbReference type="Gene3D" id="1.10.510.10">
    <property type="entry name" value="Transferase(Phosphotransferase) domain 1"/>
    <property type="match status" value="1"/>
</dbReference>
<keyword evidence="16" id="KW-0808">Transferase</keyword>
<dbReference type="Pfam" id="PF07714">
    <property type="entry name" value="PK_Tyr_Ser-Thr"/>
    <property type="match status" value="1"/>
</dbReference>
<name>A0A8K0IYJ9_COCNU</name>
<dbReference type="FunFam" id="3.80.10.10:FF:000101">
    <property type="entry name" value="LRR receptor-like serine/threonine-protein kinase ERECTA"/>
    <property type="match status" value="1"/>
</dbReference>
<dbReference type="InterPro" id="IPR000719">
    <property type="entry name" value="Prot_kinase_dom"/>
</dbReference>
<feature type="region of interest" description="Disordered" evidence="13">
    <location>
        <begin position="528"/>
        <end position="552"/>
    </location>
</feature>
<evidence type="ECO:0000256" key="11">
    <source>
        <dbReference type="ARBA" id="ARBA00023170"/>
    </source>
</evidence>
<evidence type="ECO:0000256" key="8">
    <source>
        <dbReference type="ARBA" id="ARBA00022840"/>
    </source>
</evidence>
<evidence type="ECO:0000313" key="17">
    <source>
        <dbReference type="Proteomes" id="UP000797356"/>
    </source>
</evidence>
<dbReference type="SUPFAM" id="SSF52058">
    <property type="entry name" value="L domain-like"/>
    <property type="match status" value="1"/>
</dbReference>
<keyword evidence="12" id="KW-0325">Glycoprotein</keyword>
<dbReference type="Pfam" id="PF08263">
    <property type="entry name" value="LRRNT_2"/>
    <property type="match status" value="1"/>
</dbReference>
<keyword evidence="16" id="KW-0418">Kinase</keyword>
<keyword evidence="17" id="KW-1185">Reference proteome</keyword>
<keyword evidence="11 16" id="KW-0675">Receptor</keyword>
<keyword evidence="10 14" id="KW-0472">Membrane</keyword>
<reference evidence="16" key="1">
    <citation type="journal article" date="2017" name="Gigascience">
        <title>The genome draft of coconut (Cocos nucifera).</title>
        <authorList>
            <person name="Xiao Y."/>
            <person name="Xu P."/>
            <person name="Fan H."/>
            <person name="Baudouin L."/>
            <person name="Xia W."/>
            <person name="Bocs S."/>
            <person name="Xu J."/>
            <person name="Li Q."/>
            <person name="Guo A."/>
            <person name="Zhou L."/>
            <person name="Li J."/>
            <person name="Wu Y."/>
            <person name="Ma Z."/>
            <person name="Armero A."/>
            <person name="Issali A.E."/>
            <person name="Liu N."/>
            <person name="Peng M."/>
            <person name="Yang Y."/>
        </authorList>
    </citation>
    <scope>NUCLEOTIDE SEQUENCE</scope>
    <source>
        <tissue evidence="16">Spear leaf of Hainan Tall coconut</tissue>
    </source>
</reference>
<dbReference type="PROSITE" id="PS50011">
    <property type="entry name" value="PROTEIN_KINASE_DOM"/>
    <property type="match status" value="1"/>
</dbReference>
<evidence type="ECO:0000256" key="9">
    <source>
        <dbReference type="ARBA" id="ARBA00022989"/>
    </source>
</evidence>
<dbReference type="InterPro" id="IPR055414">
    <property type="entry name" value="LRR_R13L4/SHOC2-like"/>
</dbReference>
<dbReference type="EMBL" id="CM017887">
    <property type="protein sequence ID" value="KAG1371513.1"/>
    <property type="molecule type" value="Genomic_DNA"/>
</dbReference>
<dbReference type="SMART" id="SM00369">
    <property type="entry name" value="LRR_TYP"/>
    <property type="match status" value="6"/>
</dbReference>
<dbReference type="PRINTS" id="PR00019">
    <property type="entry name" value="LEURICHRPT"/>
</dbReference>
<dbReference type="Pfam" id="PF13855">
    <property type="entry name" value="LRR_8"/>
    <property type="match status" value="1"/>
</dbReference>
<evidence type="ECO:0000256" key="12">
    <source>
        <dbReference type="ARBA" id="ARBA00023180"/>
    </source>
</evidence>
<dbReference type="Gene3D" id="3.30.200.20">
    <property type="entry name" value="Phosphorylase Kinase, domain 1"/>
    <property type="match status" value="1"/>
</dbReference>
<dbReference type="InterPro" id="IPR003591">
    <property type="entry name" value="Leu-rich_rpt_typical-subtyp"/>
</dbReference>
<keyword evidence="5" id="KW-0732">Signal</keyword>
<dbReference type="FunFam" id="3.30.200.20:FF:000486">
    <property type="entry name" value="Leucine-rich repeat receptor-like protein kinase"/>
    <property type="match status" value="1"/>
</dbReference>
<dbReference type="InterPro" id="IPR032675">
    <property type="entry name" value="LRR_dom_sf"/>
</dbReference>
<dbReference type="GO" id="GO:0005524">
    <property type="term" value="F:ATP binding"/>
    <property type="evidence" value="ECO:0007669"/>
    <property type="project" value="UniProtKB-KW"/>
</dbReference>
<dbReference type="Gene3D" id="3.80.10.10">
    <property type="entry name" value="Ribonuclease Inhibitor"/>
    <property type="match status" value="3"/>
</dbReference>
<dbReference type="Pfam" id="PF23598">
    <property type="entry name" value="LRR_14"/>
    <property type="match status" value="1"/>
</dbReference>
<dbReference type="AlphaFoldDB" id="A0A8K0IYJ9"/>
<dbReference type="InterPro" id="IPR001245">
    <property type="entry name" value="Ser-Thr/Tyr_kinase_cat_dom"/>
</dbReference>
<accession>A0A8K0IYJ9</accession>
<keyword evidence="2" id="KW-0597">Phosphoprotein</keyword>
<dbReference type="OrthoDB" id="1890790at2759"/>
<evidence type="ECO:0000256" key="3">
    <source>
        <dbReference type="ARBA" id="ARBA00022614"/>
    </source>
</evidence>
<evidence type="ECO:0000259" key="15">
    <source>
        <dbReference type="PROSITE" id="PS50011"/>
    </source>
</evidence>
<keyword evidence="3" id="KW-0433">Leucine-rich repeat</keyword>
<dbReference type="InterPro" id="IPR011009">
    <property type="entry name" value="Kinase-like_dom_sf"/>
</dbReference>
<reference evidence="16" key="2">
    <citation type="submission" date="2019-07" db="EMBL/GenBank/DDBJ databases">
        <authorList>
            <person name="Yang Y."/>
            <person name="Bocs S."/>
            <person name="Baudouin L."/>
        </authorList>
    </citation>
    <scope>NUCLEOTIDE SEQUENCE</scope>
    <source>
        <tissue evidence="16">Spear leaf of Hainan Tall coconut</tissue>
    </source>
</reference>
<comment type="caution">
    <text evidence="16">The sequence shown here is derived from an EMBL/GenBank/DDBJ whole genome shotgun (WGS) entry which is preliminary data.</text>
</comment>
<keyword evidence="6" id="KW-0677">Repeat</keyword>
<dbReference type="PROSITE" id="PS51450">
    <property type="entry name" value="LRR"/>
    <property type="match status" value="1"/>
</dbReference>
<feature type="region of interest" description="Disordered" evidence="13">
    <location>
        <begin position="854"/>
        <end position="878"/>
    </location>
</feature>
<evidence type="ECO:0000256" key="6">
    <source>
        <dbReference type="ARBA" id="ARBA00022737"/>
    </source>
</evidence>
<dbReference type="Proteomes" id="UP000797356">
    <property type="component" value="Chromosome 16"/>
</dbReference>
<evidence type="ECO:0000256" key="4">
    <source>
        <dbReference type="ARBA" id="ARBA00022692"/>
    </source>
</evidence>
<feature type="compositionally biased region" description="Low complexity" evidence="13">
    <location>
        <begin position="854"/>
        <end position="863"/>
    </location>
</feature>
<evidence type="ECO:0000313" key="16">
    <source>
        <dbReference type="EMBL" id="KAG1371513.1"/>
    </source>
</evidence>
<organism evidence="16 17">
    <name type="scientific">Cocos nucifera</name>
    <name type="common">Coconut palm</name>
    <dbReference type="NCBI Taxonomy" id="13894"/>
    <lineage>
        <taxon>Eukaryota</taxon>
        <taxon>Viridiplantae</taxon>
        <taxon>Streptophyta</taxon>
        <taxon>Embryophyta</taxon>
        <taxon>Tracheophyta</taxon>
        <taxon>Spermatophyta</taxon>
        <taxon>Magnoliopsida</taxon>
        <taxon>Liliopsida</taxon>
        <taxon>Arecaceae</taxon>
        <taxon>Arecoideae</taxon>
        <taxon>Cocoseae</taxon>
        <taxon>Attaleinae</taxon>
        <taxon>Cocos</taxon>
    </lineage>
</organism>
<evidence type="ECO:0000256" key="13">
    <source>
        <dbReference type="SAM" id="MobiDB-lite"/>
    </source>
</evidence>
<evidence type="ECO:0000256" key="10">
    <source>
        <dbReference type="ARBA" id="ARBA00023136"/>
    </source>
</evidence>
<dbReference type="InterPro" id="IPR001611">
    <property type="entry name" value="Leu-rich_rpt"/>
</dbReference>
<keyword evidence="7" id="KW-0547">Nucleotide-binding</keyword>
<evidence type="ECO:0000256" key="1">
    <source>
        <dbReference type="ARBA" id="ARBA00004479"/>
    </source>
</evidence>
<dbReference type="CDD" id="cd14066">
    <property type="entry name" value="STKc_IRAK"/>
    <property type="match status" value="1"/>
</dbReference>
<dbReference type="PANTHER" id="PTHR48008">
    <property type="entry name" value="LEUCINE-RICH REPEAT RECEPTOR-LIKE PROTEIN KINASE IMK3-RELATED"/>
    <property type="match status" value="1"/>
</dbReference>
<protein>
    <submittedName>
        <fullName evidence="16">Putative inactive leucine-rich repeat receptor-like protein kinase IMK2</fullName>
    </submittedName>
</protein>
<evidence type="ECO:0000256" key="7">
    <source>
        <dbReference type="ARBA" id="ARBA00022741"/>
    </source>
</evidence>
<proteinExistence type="predicted"/>
<dbReference type="GO" id="GO:0004674">
    <property type="term" value="F:protein serine/threonine kinase activity"/>
    <property type="evidence" value="ECO:0007669"/>
    <property type="project" value="UniProtKB-EC"/>
</dbReference>
<dbReference type="GO" id="GO:0016020">
    <property type="term" value="C:membrane"/>
    <property type="evidence" value="ECO:0007669"/>
    <property type="project" value="UniProtKB-SubCell"/>
</dbReference>
<keyword evidence="4 14" id="KW-0812">Transmembrane</keyword>
<dbReference type="InterPro" id="IPR013210">
    <property type="entry name" value="LRR_N_plant-typ"/>
</dbReference>
<keyword evidence="9 14" id="KW-1133">Transmembrane helix</keyword>
<dbReference type="SUPFAM" id="SSF56112">
    <property type="entry name" value="Protein kinase-like (PK-like)"/>
    <property type="match status" value="1"/>
</dbReference>
<comment type="subcellular location">
    <subcellularLocation>
        <location evidence="1">Membrane</location>
        <topology evidence="1">Single-pass type I membrane protein</topology>
    </subcellularLocation>
</comment>
<gene>
    <name evidence="16" type="ORF">COCNU_16G006070</name>
</gene>
<feature type="domain" description="Protein kinase" evidence="15">
    <location>
        <begin position="576"/>
        <end position="854"/>
    </location>
</feature>
<evidence type="ECO:0000256" key="5">
    <source>
        <dbReference type="ARBA" id="ARBA00022729"/>
    </source>
</evidence>
<dbReference type="InterPro" id="IPR052451">
    <property type="entry name" value="Ser/Thr_kinase-like"/>
</dbReference>
<evidence type="ECO:0000256" key="14">
    <source>
        <dbReference type="SAM" id="Phobius"/>
    </source>
</evidence>
<evidence type="ECO:0000256" key="2">
    <source>
        <dbReference type="ARBA" id="ARBA00022553"/>
    </source>
</evidence>
<keyword evidence="8" id="KW-0067">ATP-binding</keyword>
<dbReference type="PANTHER" id="PTHR48008:SF6">
    <property type="entry name" value="LEUCINE-RICH REPEAT RECEPTOR-LIKE PROTEIN KINASE IMK3-RELATED"/>
    <property type="match status" value="1"/>
</dbReference>